<gene>
    <name evidence="1" type="ORF">CEXT_406331</name>
</gene>
<dbReference type="EMBL" id="BPLR01006588">
    <property type="protein sequence ID" value="GIY10969.1"/>
    <property type="molecule type" value="Genomic_DNA"/>
</dbReference>
<organism evidence="1 2">
    <name type="scientific">Caerostris extrusa</name>
    <name type="common">Bark spider</name>
    <name type="synonym">Caerostris bankana</name>
    <dbReference type="NCBI Taxonomy" id="172846"/>
    <lineage>
        <taxon>Eukaryota</taxon>
        <taxon>Metazoa</taxon>
        <taxon>Ecdysozoa</taxon>
        <taxon>Arthropoda</taxon>
        <taxon>Chelicerata</taxon>
        <taxon>Arachnida</taxon>
        <taxon>Araneae</taxon>
        <taxon>Araneomorphae</taxon>
        <taxon>Entelegynae</taxon>
        <taxon>Araneoidea</taxon>
        <taxon>Araneidae</taxon>
        <taxon>Caerostris</taxon>
    </lineage>
</organism>
<keyword evidence="2" id="KW-1185">Reference proteome</keyword>
<name>A0AAV4QNS8_CAEEX</name>
<comment type="caution">
    <text evidence="1">The sequence shown here is derived from an EMBL/GenBank/DDBJ whole genome shotgun (WGS) entry which is preliminary data.</text>
</comment>
<dbReference type="Proteomes" id="UP001054945">
    <property type="component" value="Unassembled WGS sequence"/>
</dbReference>
<dbReference type="AlphaFoldDB" id="A0AAV4QNS8"/>
<evidence type="ECO:0000313" key="2">
    <source>
        <dbReference type="Proteomes" id="UP001054945"/>
    </source>
</evidence>
<evidence type="ECO:0000313" key="1">
    <source>
        <dbReference type="EMBL" id="GIY10969.1"/>
    </source>
</evidence>
<reference evidence="1 2" key="1">
    <citation type="submission" date="2021-06" db="EMBL/GenBank/DDBJ databases">
        <title>Caerostris extrusa draft genome.</title>
        <authorList>
            <person name="Kono N."/>
            <person name="Arakawa K."/>
        </authorList>
    </citation>
    <scope>NUCLEOTIDE SEQUENCE [LARGE SCALE GENOMIC DNA]</scope>
</reference>
<protein>
    <submittedName>
        <fullName evidence="1">Uncharacterized protein</fullName>
    </submittedName>
</protein>
<accession>A0AAV4QNS8</accession>
<proteinExistence type="predicted"/>
<sequence length="80" mass="9108">MSHIVLKTDKSFCNLSTSFEGWGQCGENRKRLSLDRAKHYDVGRHVPTIPLEKRRGFSTCAMTIRKSDLVPNSEKKKVVS</sequence>